<evidence type="ECO:0000313" key="7">
    <source>
        <dbReference type="EMBL" id="EDH2674798.1"/>
    </source>
</evidence>
<dbReference type="GO" id="GO:0016787">
    <property type="term" value="F:hydrolase activity"/>
    <property type="evidence" value="ECO:0007669"/>
    <property type="project" value="InterPro"/>
</dbReference>
<dbReference type="GO" id="GO:0005829">
    <property type="term" value="C:cytosol"/>
    <property type="evidence" value="ECO:0007669"/>
    <property type="project" value="TreeGrafter"/>
</dbReference>
<accession>A0A5Y7KVS3</accession>
<gene>
    <name evidence="5" type="ORF">DV541_21050</name>
    <name evidence="4" type="ORF">DY826_01735</name>
    <name evidence="2" type="ORF">EFZ79_00415</name>
    <name evidence="3" type="ORF">EKP22_03715</name>
    <name evidence="6" type="ORF">F7338_12740</name>
    <name evidence="7" type="ORF">GC648_00010</name>
</gene>
<organism evidence="6">
    <name type="scientific">Salmonella enterica</name>
    <name type="common">Salmonella choleraesuis</name>
    <dbReference type="NCBI Taxonomy" id="28901"/>
    <lineage>
        <taxon>Bacteria</taxon>
        <taxon>Pseudomonadati</taxon>
        <taxon>Pseudomonadota</taxon>
        <taxon>Gammaproteobacteria</taxon>
        <taxon>Enterobacterales</taxon>
        <taxon>Enterobacteriaceae</taxon>
        <taxon>Salmonella</taxon>
    </lineage>
</organism>
<dbReference type="GO" id="GO:0005524">
    <property type="term" value="F:ATP binding"/>
    <property type="evidence" value="ECO:0007669"/>
    <property type="project" value="InterPro"/>
</dbReference>
<dbReference type="InterPro" id="IPR014001">
    <property type="entry name" value="Helicase_ATP-bd"/>
</dbReference>
<dbReference type="SMART" id="SM00487">
    <property type="entry name" value="DEXDc"/>
    <property type="match status" value="1"/>
</dbReference>
<feature type="domain" description="Helicase ATP-binding" evidence="1">
    <location>
        <begin position="15"/>
        <end position="172"/>
    </location>
</feature>
<dbReference type="SUPFAM" id="SSF52540">
    <property type="entry name" value="P-loop containing nucleoside triphosphate hydrolases"/>
    <property type="match status" value="2"/>
</dbReference>
<dbReference type="PROSITE" id="PS51192">
    <property type="entry name" value="HELICASE_ATP_BIND_1"/>
    <property type="match status" value="1"/>
</dbReference>
<name>A0A5Y7KVS3_SALER</name>
<evidence type="ECO:0000313" key="3">
    <source>
        <dbReference type="EMBL" id="EAN8899248.1"/>
    </source>
</evidence>
<dbReference type="EMBL" id="AAGJDH010000103">
    <property type="protein sequence ID" value="EBO6344647.1"/>
    <property type="molecule type" value="Genomic_DNA"/>
</dbReference>
<dbReference type="EMBL" id="AAMGZE010000001">
    <property type="protein sequence ID" value="EDH2674798.1"/>
    <property type="molecule type" value="Genomic_DNA"/>
</dbReference>
<dbReference type="EMBL" id="AACYZQ010000004">
    <property type="protein sequence ID" value="EAN8899248.1"/>
    <property type="molecule type" value="Genomic_DNA"/>
</dbReference>
<dbReference type="InterPro" id="IPR050742">
    <property type="entry name" value="Helicase_Restrict-Modif_Enz"/>
</dbReference>
<dbReference type="Gene3D" id="3.40.50.300">
    <property type="entry name" value="P-loop containing nucleotide triphosphate hydrolases"/>
    <property type="match status" value="2"/>
</dbReference>
<sequence>MKLRQWQQECVKKALTIYQHERHFLCLATPGAGKTHMAAELAFELYQSGKIDFVLCFSPSVSVSKSIHDTFKRRFNVRFDGVIGAVGCSYTYQSMLFFNDDFWSLLKLNRVLVIFDEVHHCSGTSVENANSWGEEIILNIQKHAAYTLALTGTPWRSDKAPIVMARYSDPEGRIQCDFTYGLKEATRDYVCRLPNIVLVDNEQLVVSDNQEDKKTFKNLQDLLSHSDVTYQDVITNDMAIKHVLHLAISRLKSIREDNPDAGGLIVASSVQHALLILHILKDIFHQSAVLVSYKDSHAAKTIEHFGTNSIQWIVSVGMVSEGTDIPRLQVCCHLSRVKTELYFRQVLGRILRINKSANQEAWLYTFAEPQLTEFANRLKEDVPECEVIFDVLKKNNIKNVQGFSFNNPILTPFHSKDSQQLIFSYSESKNDTVREISRTLSEQSYTEVLQFLGRFREKMVNVFDSPFQS</sequence>
<evidence type="ECO:0000313" key="5">
    <source>
        <dbReference type="EMBL" id="EBO6344647.1"/>
    </source>
</evidence>
<evidence type="ECO:0000259" key="1">
    <source>
        <dbReference type="PROSITE" id="PS51192"/>
    </source>
</evidence>
<dbReference type="InterPro" id="IPR027417">
    <property type="entry name" value="P-loop_NTPase"/>
</dbReference>
<comment type="caution">
    <text evidence="6">The sequence shown here is derived from an EMBL/GenBank/DDBJ whole genome shotgun (WGS) entry which is preliminary data.</text>
</comment>
<dbReference type="EMBL" id="AACUYX010000001">
    <property type="protein sequence ID" value="EAM4541523.1"/>
    <property type="molecule type" value="Genomic_DNA"/>
</dbReference>
<dbReference type="GO" id="GO:0003677">
    <property type="term" value="F:DNA binding"/>
    <property type="evidence" value="ECO:0007669"/>
    <property type="project" value="InterPro"/>
</dbReference>
<dbReference type="EMBL" id="AAGGPD010000001">
    <property type="protein sequence ID" value="EBN7329578.1"/>
    <property type="molecule type" value="Genomic_DNA"/>
</dbReference>
<reference evidence="6" key="1">
    <citation type="submission" date="2019-09" db="EMBL/GenBank/DDBJ databases">
        <authorList>
            <consortium name="PulseNet: The National Subtyping Network for Foodborne Disease Surveillance"/>
            <person name="Tarr C.L."/>
            <person name="Trees E."/>
            <person name="Katz L.S."/>
            <person name="Carleton-Romer H.A."/>
            <person name="Stroika S."/>
            <person name="Kucerova Z."/>
            <person name="Roache K.F."/>
            <person name="Sabol A.L."/>
            <person name="Besser J."/>
            <person name="Gerner-Smidt P."/>
        </authorList>
    </citation>
    <scope>NUCLEOTIDE SEQUENCE</scope>
    <source>
        <strain evidence="5">PNUSAS047177</strain>
        <strain evidence="4">PNUSAS049111</strain>
        <strain evidence="2">PNUSAS060601</strain>
        <strain evidence="3">PNUSAS064034</strain>
        <strain evidence="6">PNUSAS103024</strain>
        <strain evidence="7">PNUSAS106608</strain>
    </source>
</reference>
<dbReference type="RefSeq" id="WP_058661530.1">
    <property type="nucleotide sequence ID" value="NZ_JBCIKQ010000001.1"/>
</dbReference>
<evidence type="ECO:0000313" key="6">
    <source>
        <dbReference type="EMBL" id="ECZ1438472.1"/>
    </source>
</evidence>
<dbReference type="PANTHER" id="PTHR47396">
    <property type="entry name" value="TYPE I RESTRICTION ENZYME ECOKI R PROTEIN"/>
    <property type="match status" value="1"/>
</dbReference>
<evidence type="ECO:0000313" key="2">
    <source>
        <dbReference type="EMBL" id="EAM4541523.1"/>
    </source>
</evidence>
<dbReference type="AlphaFoldDB" id="A0A5Y7KVS3"/>
<dbReference type="PANTHER" id="PTHR47396:SF1">
    <property type="entry name" value="ATP-DEPENDENT HELICASE IRC3-RELATED"/>
    <property type="match status" value="1"/>
</dbReference>
<dbReference type="EMBL" id="AALFOU010000037">
    <property type="protein sequence ID" value="ECZ1438472.1"/>
    <property type="molecule type" value="Genomic_DNA"/>
</dbReference>
<dbReference type="InterPro" id="IPR006935">
    <property type="entry name" value="Helicase/UvrB_N"/>
</dbReference>
<evidence type="ECO:0000313" key="4">
    <source>
        <dbReference type="EMBL" id="EBN7329578.1"/>
    </source>
</evidence>
<proteinExistence type="predicted"/>
<protein>
    <submittedName>
        <fullName evidence="6">Diguanylate cyclase</fullName>
    </submittedName>
</protein>
<dbReference type="Pfam" id="PF04851">
    <property type="entry name" value="ResIII"/>
    <property type="match status" value="1"/>
</dbReference>